<feature type="region of interest" description="Disordered" evidence="1">
    <location>
        <begin position="90"/>
        <end position="111"/>
    </location>
</feature>
<feature type="non-terminal residue" evidence="3">
    <location>
        <position position="1"/>
    </location>
</feature>
<dbReference type="InterPro" id="IPR040843">
    <property type="entry name" value="RAMA"/>
</dbReference>
<organism evidence="3">
    <name type="scientific">marine sediment metagenome</name>
    <dbReference type="NCBI Taxonomy" id="412755"/>
    <lineage>
        <taxon>unclassified sequences</taxon>
        <taxon>metagenomes</taxon>
        <taxon>ecological metagenomes</taxon>
    </lineage>
</organism>
<evidence type="ECO:0000313" key="3">
    <source>
        <dbReference type="EMBL" id="GAI11255.1"/>
    </source>
</evidence>
<protein>
    <recommendedName>
        <fullName evidence="2">RAMA domain-containing protein</fullName>
    </recommendedName>
</protein>
<feature type="domain" description="RAMA" evidence="2">
    <location>
        <begin position="115"/>
        <end position="185"/>
    </location>
</feature>
<proteinExistence type="predicted"/>
<feature type="compositionally biased region" description="Basic residues" evidence="1">
    <location>
        <begin position="92"/>
        <end position="106"/>
    </location>
</feature>
<evidence type="ECO:0000256" key="1">
    <source>
        <dbReference type="SAM" id="MobiDB-lite"/>
    </source>
</evidence>
<comment type="caution">
    <text evidence="3">The sequence shown here is derived from an EMBL/GenBank/DDBJ whole genome shotgun (WGS) entry which is preliminary data.</text>
</comment>
<gene>
    <name evidence="3" type="ORF">S06H3_17945</name>
</gene>
<reference evidence="3" key="1">
    <citation type="journal article" date="2014" name="Front. Microbiol.">
        <title>High frequency of phylogenetically diverse reductive dehalogenase-homologous genes in deep subseafloor sedimentary metagenomes.</title>
        <authorList>
            <person name="Kawai M."/>
            <person name="Futagami T."/>
            <person name="Toyoda A."/>
            <person name="Takaki Y."/>
            <person name="Nishi S."/>
            <person name="Hori S."/>
            <person name="Arai W."/>
            <person name="Tsubouchi T."/>
            <person name="Morono Y."/>
            <person name="Uchiyama I."/>
            <person name="Ito T."/>
            <person name="Fujiyama A."/>
            <person name="Inagaki F."/>
            <person name="Takami H."/>
        </authorList>
    </citation>
    <scope>NUCLEOTIDE SEQUENCE</scope>
    <source>
        <strain evidence="3">Expedition CK06-06</strain>
    </source>
</reference>
<dbReference type="Pfam" id="PF18755">
    <property type="entry name" value="RAMA"/>
    <property type="match status" value="1"/>
</dbReference>
<accession>X1M984</accession>
<sequence>LYYIGLANDLKRRIRRHLDDRHKGKWSHFSLYIFKKEGQIKELESLLLRIADPAGNAVRGRLKDSKDLLPRLKGKIKAEQKKEIDELFSRQKPVKKRSKRKSTKAKSAKEGNALKGLLRNGQGLYANYKGKSYRAVFYTQRGIKLGGKFYNTPSGAAHVIIDRGAVNGWNFWKYKDKSGNLTAIKGLRR</sequence>
<dbReference type="EMBL" id="BARV01009023">
    <property type="protein sequence ID" value="GAI11255.1"/>
    <property type="molecule type" value="Genomic_DNA"/>
</dbReference>
<dbReference type="AlphaFoldDB" id="X1M984"/>
<evidence type="ECO:0000259" key="2">
    <source>
        <dbReference type="Pfam" id="PF18755"/>
    </source>
</evidence>
<name>X1M984_9ZZZZ</name>